<keyword evidence="19" id="KW-1185">Reference proteome</keyword>
<dbReference type="GO" id="GO:0003677">
    <property type="term" value="F:DNA binding"/>
    <property type="evidence" value="ECO:0007669"/>
    <property type="project" value="UniProtKB-KW"/>
</dbReference>
<dbReference type="PROSITE" id="PS51198">
    <property type="entry name" value="UVRD_HELICASE_ATP_BIND"/>
    <property type="match status" value="1"/>
</dbReference>
<keyword evidence="7" id="KW-0269">Exonuclease</keyword>
<keyword evidence="3 15" id="KW-0547">Nucleotide-binding</keyword>
<dbReference type="InterPro" id="IPR014016">
    <property type="entry name" value="UvrD-like_ATP-bd"/>
</dbReference>
<evidence type="ECO:0000256" key="9">
    <source>
        <dbReference type="ARBA" id="ARBA00023125"/>
    </source>
</evidence>
<evidence type="ECO:0000256" key="7">
    <source>
        <dbReference type="ARBA" id="ARBA00022839"/>
    </source>
</evidence>
<comment type="catalytic activity">
    <reaction evidence="14">
        <text>ATP + H2O = ADP + phosphate + H(+)</text>
        <dbReference type="Rhea" id="RHEA:13065"/>
        <dbReference type="ChEBI" id="CHEBI:15377"/>
        <dbReference type="ChEBI" id="CHEBI:15378"/>
        <dbReference type="ChEBI" id="CHEBI:30616"/>
        <dbReference type="ChEBI" id="CHEBI:43474"/>
        <dbReference type="ChEBI" id="CHEBI:456216"/>
        <dbReference type="EC" id="5.6.2.4"/>
    </reaction>
</comment>
<dbReference type="GO" id="GO:0043138">
    <property type="term" value="F:3'-5' DNA helicase activity"/>
    <property type="evidence" value="ECO:0007669"/>
    <property type="project" value="UniProtKB-EC"/>
</dbReference>
<dbReference type="GO" id="GO:0004527">
    <property type="term" value="F:exonuclease activity"/>
    <property type="evidence" value="ECO:0007669"/>
    <property type="project" value="UniProtKB-KW"/>
</dbReference>
<evidence type="ECO:0000259" key="16">
    <source>
        <dbReference type="PROSITE" id="PS51198"/>
    </source>
</evidence>
<dbReference type="RefSeq" id="WP_162317608.1">
    <property type="nucleotide sequence ID" value="NZ_JAHQXF010000002.1"/>
</dbReference>
<evidence type="ECO:0000313" key="18">
    <source>
        <dbReference type="EMBL" id="MBV0924748.1"/>
    </source>
</evidence>
<keyword evidence="9" id="KW-0238">DNA-binding</keyword>
<evidence type="ECO:0000256" key="14">
    <source>
        <dbReference type="ARBA" id="ARBA00048988"/>
    </source>
</evidence>
<evidence type="ECO:0000256" key="8">
    <source>
        <dbReference type="ARBA" id="ARBA00022840"/>
    </source>
</evidence>
<dbReference type="InterPro" id="IPR013986">
    <property type="entry name" value="DExx_box_DNA_helicase_dom_sf"/>
</dbReference>
<dbReference type="Pfam" id="PF13361">
    <property type="entry name" value="UvrD_C"/>
    <property type="match status" value="1"/>
</dbReference>
<dbReference type="Proteomes" id="UP000766550">
    <property type="component" value="Unassembled WGS sequence"/>
</dbReference>
<accession>A0A8J8C764</accession>
<dbReference type="AlphaFoldDB" id="A0A8J8C764"/>
<dbReference type="GO" id="GO:0033202">
    <property type="term" value="C:DNA helicase complex"/>
    <property type="evidence" value="ECO:0007669"/>
    <property type="project" value="TreeGrafter"/>
</dbReference>
<evidence type="ECO:0000256" key="12">
    <source>
        <dbReference type="ARBA" id="ARBA00034617"/>
    </source>
</evidence>
<dbReference type="GO" id="GO:0005829">
    <property type="term" value="C:cytosol"/>
    <property type="evidence" value="ECO:0007669"/>
    <property type="project" value="TreeGrafter"/>
</dbReference>
<evidence type="ECO:0000256" key="5">
    <source>
        <dbReference type="ARBA" id="ARBA00022801"/>
    </source>
</evidence>
<evidence type="ECO:0000256" key="15">
    <source>
        <dbReference type="PROSITE-ProRule" id="PRU00560"/>
    </source>
</evidence>
<dbReference type="OrthoDB" id="203178at2157"/>
<dbReference type="GO" id="GO:0000725">
    <property type="term" value="P:recombinational repair"/>
    <property type="evidence" value="ECO:0007669"/>
    <property type="project" value="TreeGrafter"/>
</dbReference>
<keyword evidence="11" id="KW-0413">Isomerase</keyword>
<dbReference type="Pfam" id="PF00580">
    <property type="entry name" value="UvrD-helicase"/>
    <property type="match status" value="1"/>
</dbReference>
<evidence type="ECO:0000259" key="17">
    <source>
        <dbReference type="PROSITE" id="PS51217"/>
    </source>
</evidence>
<evidence type="ECO:0000256" key="13">
    <source>
        <dbReference type="ARBA" id="ARBA00034808"/>
    </source>
</evidence>
<dbReference type="InterPro" id="IPR027417">
    <property type="entry name" value="P-loop_NTPase"/>
</dbReference>
<evidence type="ECO:0000256" key="11">
    <source>
        <dbReference type="ARBA" id="ARBA00023235"/>
    </source>
</evidence>
<dbReference type="InterPro" id="IPR011604">
    <property type="entry name" value="PDDEXK-like_dom_sf"/>
</dbReference>
<dbReference type="PANTHER" id="PTHR11070">
    <property type="entry name" value="UVRD / RECB / PCRA DNA HELICASE FAMILY MEMBER"/>
    <property type="match status" value="1"/>
</dbReference>
<dbReference type="Gene3D" id="1.10.10.160">
    <property type="match status" value="1"/>
</dbReference>
<name>A0A8J8C764_9EURY</name>
<evidence type="ECO:0000256" key="3">
    <source>
        <dbReference type="ARBA" id="ARBA00022741"/>
    </source>
</evidence>
<dbReference type="EC" id="5.6.2.4" evidence="13"/>
<dbReference type="Gene3D" id="3.40.50.300">
    <property type="entry name" value="P-loop containing nucleotide triphosphate hydrolases"/>
    <property type="match status" value="3"/>
</dbReference>
<dbReference type="InterPro" id="IPR038726">
    <property type="entry name" value="PDDEXK_AddAB-type"/>
</dbReference>
<dbReference type="InterPro" id="IPR014017">
    <property type="entry name" value="DNA_helicase_UvrD-like_C"/>
</dbReference>
<comment type="caution">
    <text evidence="18">The sequence shown here is derived from an EMBL/GenBank/DDBJ whole genome shotgun (WGS) entry which is preliminary data.</text>
</comment>
<dbReference type="SUPFAM" id="SSF52540">
    <property type="entry name" value="P-loop containing nucleoside triphosphate hydrolases"/>
    <property type="match status" value="1"/>
</dbReference>
<dbReference type="Pfam" id="PF12705">
    <property type="entry name" value="PDDEXK_1"/>
    <property type="match status" value="1"/>
</dbReference>
<feature type="domain" description="UvrD-like helicase C-terminal" evidence="17">
    <location>
        <begin position="362"/>
        <end position="669"/>
    </location>
</feature>
<dbReference type="PANTHER" id="PTHR11070:SF2">
    <property type="entry name" value="ATP-DEPENDENT DNA HELICASE SRS2"/>
    <property type="match status" value="1"/>
</dbReference>
<keyword evidence="6 15" id="KW-0347">Helicase</keyword>
<keyword evidence="5 15" id="KW-0378">Hydrolase</keyword>
<comment type="similarity">
    <text evidence="1">Belongs to the helicase family. UvrD subfamily.</text>
</comment>
<keyword evidence="4" id="KW-0227">DNA damage</keyword>
<keyword evidence="2" id="KW-0540">Nuclease</keyword>
<keyword evidence="10" id="KW-0234">DNA repair</keyword>
<feature type="binding site" evidence="15">
    <location>
        <begin position="60"/>
        <end position="67"/>
    </location>
    <ligand>
        <name>ATP</name>
        <dbReference type="ChEBI" id="CHEBI:30616"/>
    </ligand>
</feature>
<organism evidence="18 19">
    <name type="scientific">Haloarcula limicola</name>
    <dbReference type="NCBI Taxonomy" id="1429915"/>
    <lineage>
        <taxon>Archaea</taxon>
        <taxon>Methanobacteriati</taxon>
        <taxon>Methanobacteriota</taxon>
        <taxon>Stenosarchaea group</taxon>
        <taxon>Halobacteria</taxon>
        <taxon>Halobacteriales</taxon>
        <taxon>Haloarculaceae</taxon>
        <taxon>Haloarcula</taxon>
    </lineage>
</organism>
<sequence length="1071" mass="121165">MTDEHPTPGPETSPDDLELDEFLEVMRAVRQVQNDDPNWSFDDDQETAIRHETGPLHLTAGPGAGKSTVTEVTVLKWLLVDGIPPGGIILTTFTEKAAENLEQRLERDLAALGYDDVFSVDELHVGTGHQLWGEIMRDYRFDDYRNVDLLDEDAQEMFIARHSEYVDVLADGDVATFRDVVPRMNDDGTCSKGAAATTAKRLFNRLSQLRVDVEALAESDRLEYRRLAEGYRDYLATLRDESRCDFARLQERFLAFLDTEAGQRFAQGDSEREEPPLQRIAVDEYQDVNPLQQAIYFRLAELMPDQVPTLVVVGDDDQALYRFRGGTVDCLIEFPERLSDYLGIDQDEIETQQLRWNYRSRPEIVEWVNRHIGYYPTMQVTGARAPGKEPLNAARDAVDHPSVHLLKEDNKAQAAAAFADQVQRLHAEGYVQDLNQVALLAHSTREYWPQWDNTTFVGECVNALEARDIPVHNPRNKGFVQHEEVQAMLAALAVCFDPDLQWAEDNVLPYGGLGDDFQEWLTTLDDVIERHDAKDLANYLEVTAARIRSAPSGSVADVSAVDLYNRIRSFEPFSTWTKDDGHVNRAKRLGKLSQLLEAFEGIAEGVTENRKLTRTSHDEYDTVSVRFLSDFYWTFGQYLQSKGLDDPEDQYDTFPSGHVQVMTVHQAKGLEFPVVFLASLERTAEKNYDVTDDGEVVPRVADLLSDYTDCTPPTDVPTRAERDQVRQFYVAHSRAEDNLVLLGTDYYLRGADGSTVLPSLGADASGPVGVDWFDADQRLDQEAELAPDGTTVGPPSTDDTRRTYSIVADVLSFRRCKRQYGYHTEHEFAAGSGTQLFAGLAVHQTLDWAHRYYNGDVDGVAEGTTPDEGKLRDEFDSVVESLRDQRIMPMGQDAVNAVFQHVKRFNAQIGPDLYPQVINTECKLRRNAGSFILTGVADVIADEAGHTKLCDYKASQRPNSGGGYLQDYREQLLVYAGLYAEKEDEYPDSAVLYFLGEEDPEATRLELDFTESEIRAAMSRFENTVTELEHVREHNDWDDLDDWDEDDLPDKATCDECDFRWDCDARDYDDR</sequence>
<comment type="catalytic activity">
    <reaction evidence="12">
        <text>Couples ATP hydrolysis with the unwinding of duplex DNA by translocating in the 3'-5' direction.</text>
        <dbReference type="EC" id="5.6.2.4"/>
    </reaction>
</comment>
<dbReference type="Gene3D" id="3.90.320.10">
    <property type="match status" value="1"/>
</dbReference>
<evidence type="ECO:0000256" key="4">
    <source>
        <dbReference type="ARBA" id="ARBA00022763"/>
    </source>
</evidence>
<evidence type="ECO:0000256" key="2">
    <source>
        <dbReference type="ARBA" id="ARBA00022722"/>
    </source>
</evidence>
<gene>
    <name evidence="18" type="ORF">KTS45_11110</name>
</gene>
<dbReference type="PROSITE" id="PS51217">
    <property type="entry name" value="UVRD_HELICASE_CTER"/>
    <property type="match status" value="1"/>
</dbReference>
<reference evidence="18 19" key="1">
    <citation type="submission" date="2021-06" db="EMBL/GenBank/DDBJ databases">
        <title>New haloarchaea isolates fom saline soil.</title>
        <authorList>
            <person name="Duran-Viseras A."/>
            <person name="Sanchez-Porro C.S."/>
            <person name="Ventosa A."/>
        </authorList>
    </citation>
    <scope>NUCLEOTIDE SEQUENCE [LARGE SCALE GENOMIC DNA]</scope>
    <source>
        <strain evidence="18 19">JCM 183640</strain>
    </source>
</reference>
<proteinExistence type="inferred from homology"/>
<feature type="domain" description="UvrD-like helicase ATP-binding" evidence="16">
    <location>
        <begin position="39"/>
        <end position="361"/>
    </location>
</feature>
<evidence type="ECO:0000256" key="6">
    <source>
        <dbReference type="ARBA" id="ARBA00022806"/>
    </source>
</evidence>
<evidence type="ECO:0000256" key="10">
    <source>
        <dbReference type="ARBA" id="ARBA00023204"/>
    </source>
</evidence>
<dbReference type="EMBL" id="JAHQXF010000002">
    <property type="protein sequence ID" value="MBV0924748.1"/>
    <property type="molecule type" value="Genomic_DNA"/>
</dbReference>
<keyword evidence="8 15" id="KW-0067">ATP-binding</keyword>
<dbReference type="GO" id="GO:0005524">
    <property type="term" value="F:ATP binding"/>
    <property type="evidence" value="ECO:0007669"/>
    <property type="project" value="UniProtKB-UniRule"/>
</dbReference>
<protein>
    <recommendedName>
        <fullName evidence="13">DNA 3'-5' helicase</fullName>
        <ecNumber evidence="13">5.6.2.4</ecNumber>
    </recommendedName>
</protein>
<evidence type="ECO:0000313" key="19">
    <source>
        <dbReference type="Proteomes" id="UP000766550"/>
    </source>
</evidence>
<dbReference type="InterPro" id="IPR000212">
    <property type="entry name" value="DNA_helicase_UvrD/REP"/>
</dbReference>
<evidence type="ECO:0000256" key="1">
    <source>
        <dbReference type="ARBA" id="ARBA00009922"/>
    </source>
</evidence>